<feature type="region of interest" description="Disordered" evidence="1">
    <location>
        <begin position="1"/>
        <end position="25"/>
    </location>
</feature>
<organism evidence="3 4">
    <name type="scientific">Setaria digitata</name>
    <dbReference type="NCBI Taxonomy" id="48799"/>
    <lineage>
        <taxon>Eukaryota</taxon>
        <taxon>Metazoa</taxon>
        <taxon>Ecdysozoa</taxon>
        <taxon>Nematoda</taxon>
        <taxon>Chromadorea</taxon>
        <taxon>Rhabditida</taxon>
        <taxon>Spirurina</taxon>
        <taxon>Spiruromorpha</taxon>
        <taxon>Filarioidea</taxon>
        <taxon>Setariidae</taxon>
        <taxon>Setaria</taxon>
    </lineage>
</organism>
<dbReference type="WBParaSite" id="sdigi.contig23.g1901.t1">
    <property type="protein sequence ID" value="sdigi.contig23.g1901.t1"/>
    <property type="gene ID" value="sdigi.contig23.g1901"/>
</dbReference>
<keyword evidence="3" id="KW-1185">Reference proteome</keyword>
<dbReference type="InterPro" id="IPR011009">
    <property type="entry name" value="Kinase-like_dom_sf"/>
</dbReference>
<evidence type="ECO:0000313" key="4">
    <source>
        <dbReference type="WBParaSite" id="sdigi.contig23.g1901.t1"/>
    </source>
</evidence>
<dbReference type="GO" id="GO:0004672">
    <property type="term" value="F:protein kinase activity"/>
    <property type="evidence" value="ECO:0007669"/>
    <property type="project" value="InterPro"/>
</dbReference>
<evidence type="ECO:0000259" key="2">
    <source>
        <dbReference type="PROSITE" id="PS50011"/>
    </source>
</evidence>
<reference evidence="4" key="1">
    <citation type="submission" date="2022-11" db="UniProtKB">
        <authorList>
            <consortium name="WormBaseParasite"/>
        </authorList>
    </citation>
    <scope>IDENTIFICATION</scope>
</reference>
<dbReference type="Proteomes" id="UP000887581">
    <property type="component" value="Unplaced"/>
</dbReference>
<feature type="domain" description="Protein kinase" evidence="2">
    <location>
        <begin position="1"/>
        <end position="265"/>
    </location>
</feature>
<dbReference type="InterPro" id="IPR000719">
    <property type="entry name" value="Prot_kinase_dom"/>
</dbReference>
<accession>A0A915PSS9</accession>
<dbReference type="AlphaFoldDB" id="A0A915PSS9"/>
<proteinExistence type="predicted"/>
<dbReference type="GO" id="GO:0005524">
    <property type="term" value="F:ATP binding"/>
    <property type="evidence" value="ECO:0007669"/>
    <property type="project" value="InterPro"/>
</dbReference>
<dbReference type="Pfam" id="PF00069">
    <property type="entry name" value="Pkinase"/>
    <property type="match status" value="1"/>
</dbReference>
<evidence type="ECO:0000313" key="3">
    <source>
        <dbReference type="Proteomes" id="UP000887581"/>
    </source>
</evidence>
<dbReference type="Gene3D" id="1.10.510.10">
    <property type="entry name" value="Transferase(Phosphotransferase) domain 1"/>
    <property type="match status" value="1"/>
</dbReference>
<dbReference type="SUPFAM" id="SSF56112">
    <property type="entry name" value="Protein kinase-like (PK-like)"/>
    <property type="match status" value="1"/>
</dbReference>
<sequence>MSAQVQDEMQLTDGNTKIDSPSLLPTMTDSQVTDAAYDFCQRLKARDLFFKRSQADGIEDRNVYPVYSKSGRRYIVKVSPGGSLEASLLLQLNGNTTGKYFHSAQPKVTANSQMNRTEKCYYQHPRQLCHPVNYLQDIYHGTICTANILVDHRMTGRLTGLTKAQEVANNMSKNMQLAMYAAPESVSPEAESLPQDMFAIGVVLYRCLVGRMPKRKPNGTIDYHGVKSSIAVPLDPKMWRTTQLLMSERLEMRLTAGQLLHTGWIETAATTPITQLFNWNN</sequence>
<dbReference type="PROSITE" id="PS50011">
    <property type="entry name" value="PROTEIN_KINASE_DOM"/>
    <property type="match status" value="1"/>
</dbReference>
<name>A0A915PSS9_9BILA</name>
<evidence type="ECO:0000256" key="1">
    <source>
        <dbReference type="SAM" id="MobiDB-lite"/>
    </source>
</evidence>
<protein>
    <submittedName>
        <fullName evidence="4">Protein kinase domain-containing protein</fullName>
    </submittedName>
</protein>